<accession>A0AB39I6R1</accession>
<dbReference type="Pfam" id="PF04606">
    <property type="entry name" value="Ogr_Delta"/>
    <property type="match status" value="1"/>
</dbReference>
<protein>
    <submittedName>
        <fullName evidence="2">Ogr/Delta-like zinc finger family protein</fullName>
    </submittedName>
</protein>
<dbReference type="RefSeq" id="WP_071601342.1">
    <property type="nucleotide sequence ID" value="NZ_CP162411.1"/>
</dbReference>
<dbReference type="InterPro" id="IPR007684">
    <property type="entry name" value="Znf_Ogr/Delta"/>
</dbReference>
<sequence length="72" mass="8132">MMRCPLCHHAAHTRSSHEVTSHTKERYNQCTNINCGHTFITMETFIRSIVVPASINSVPQHPKANGQTVLNF</sequence>
<evidence type="ECO:0000259" key="1">
    <source>
        <dbReference type="Pfam" id="PF04606"/>
    </source>
</evidence>
<gene>
    <name evidence="2" type="ORF">LF923_0013800</name>
</gene>
<organism evidence="2">
    <name type="scientific">Dickeya oryzae</name>
    <dbReference type="NCBI Taxonomy" id="1240404"/>
    <lineage>
        <taxon>Bacteria</taxon>
        <taxon>Pseudomonadati</taxon>
        <taxon>Pseudomonadota</taxon>
        <taxon>Gammaproteobacteria</taxon>
        <taxon>Enterobacterales</taxon>
        <taxon>Pectobacteriaceae</taxon>
        <taxon>Dickeya</taxon>
    </lineage>
</organism>
<feature type="domain" description="Zinc finger Ogr/Delta-type" evidence="1">
    <location>
        <begin position="3"/>
        <end position="49"/>
    </location>
</feature>
<name>A0AB39I6R1_9GAMM</name>
<dbReference type="AlphaFoldDB" id="A0AB39I6R1"/>
<evidence type="ECO:0000313" key="2">
    <source>
        <dbReference type="EMBL" id="XDL13279.1"/>
    </source>
</evidence>
<reference evidence="2" key="1">
    <citation type="submission" date="2024-07" db="EMBL/GenBank/DDBJ databases">
        <authorList>
            <person name="Pedron J."/>
        </authorList>
    </citation>
    <scope>NUCLEOTIDE SEQUENCE</scope>
    <source>
        <strain evidence="2">A642-S2-A17</strain>
    </source>
</reference>
<dbReference type="EMBL" id="CP162411">
    <property type="protein sequence ID" value="XDL13279.1"/>
    <property type="molecule type" value="Genomic_DNA"/>
</dbReference>
<proteinExistence type="predicted"/>